<evidence type="ECO:0000313" key="10">
    <source>
        <dbReference type="EMBL" id="KAA8909214.1"/>
    </source>
</evidence>
<dbReference type="InterPro" id="IPR003000">
    <property type="entry name" value="Sirtuin"/>
</dbReference>
<dbReference type="InterPro" id="IPR029035">
    <property type="entry name" value="DHS-like_NAD/FAD-binding_dom"/>
</dbReference>
<feature type="region of interest" description="Disordered" evidence="8">
    <location>
        <begin position="1"/>
        <end position="71"/>
    </location>
</feature>
<comment type="caution">
    <text evidence="10">The sequence shown here is derived from an EMBL/GenBank/DDBJ whole genome shotgun (WGS) entry which is preliminary data.</text>
</comment>
<name>A0A5J5F1D9_9PEZI</name>
<dbReference type="InterPro" id="IPR026590">
    <property type="entry name" value="Ssirtuin_cat_dom"/>
</dbReference>
<accession>A0A5J5F1D9</accession>
<evidence type="ECO:0000256" key="7">
    <source>
        <dbReference type="PROSITE-ProRule" id="PRU00236"/>
    </source>
</evidence>
<dbReference type="PANTHER" id="PTHR11085:SF9">
    <property type="entry name" value="NAD-DEPENDENT PROTEIN DEACETYLASE SIRTUIN-1"/>
    <property type="match status" value="1"/>
</dbReference>
<feature type="domain" description="Deacetylase sirtuin-type" evidence="9">
    <location>
        <begin position="171"/>
        <end position="501"/>
    </location>
</feature>
<dbReference type="Gene3D" id="3.40.50.1220">
    <property type="entry name" value="TPP-binding domain"/>
    <property type="match status" value="1"/>
</dbReference>
<evidence type="ECO:0000313" key="11">
    <source>
        <dbReference type="Proteomes" id="UP000326924"/>
    </source>
</evidence>
<feature type="binding site" evidence="7">
    <location>
        <position position="334"/>
    </location>
    <ligand>
        <name>Zn(2+)</name>
        <dbReference type="ChEBI" id="CHEBI:29105"/>
    </ligand>
</feature>
<dbReference type="Proteomes" id="UP000326924">
    <property type="component" value="Unassembled WGS sequence"/>
</dbReference>
<dbReference type="InterPro" id="IPR026591">
    <property type="entry name" value="Sirtuin_cat_small_dom_sf"/>
</dbReference>
<dbReference type="AlphaFoldDB" id="A0A5J5F1D9"/>
<sequence>MSSSSSAVTTQPAPADGAETKPVASAMTAIVMPDSELDSGSELSELEGFDSDEDVGKGEDEGDDQEEDDEWGFWESESLFEDALDEMATETFGPDEDAVTPEERKELRTLLKNAGEEKFIEEVIKERGFSIRKALSAFNLRPPAFMEELPERHMDHLLQVVLGREIMRRSRLPHVNAVEHVVELLKKSKNIIVLTGAGISTSLGIPDFRSKGSGLYSRLQEAGLTDPQEVFDIAIFNEDPTIFYSIAKDILPTTNTFSPTHGFIALLQNKGKLLTQYTQNIDNLEMLAGIRTDKLIQCHGSFATASCVKCKHQVPGETIFPELKRGMVAKCDNCLKLLAASKNRKRVNNNSDTWKKRKRAKNGGEHKKKRYSEDSSAEEEEVNFREAGVMKVHNPRPIIIVTTIILKSTIQQPDITFFGEQLPDTFHKRLINHDRNIADLLICIGTSLKVAPVSETVGFLPAHVPQIYISKTPVNHVEFDVELLGSCDEIVAELCRLAGWTLRHEMVPRYRPEVVWRKLEGTNGNRFEYTTKGSEGNK</sequence>
<dbReference type="Gene3D" id="3.30.1600.10">
    <property type="entry name" value="SIR2/SIRT2 'Small Domain"/>
    <property type="match status" value="1"/>
</dbReference>
<organism evidence="10 11">
    <name type="scientific">Sphaerosporella brunnea</name>
    <dbReference type="NCBI Taxonomy" id="1250544"/>
    <lineage>
        <taxon>Eukaryota</taxon>
        <taxon>Fungi</taxon>
        <taxon>Dikarya</taxon>
        <taxon>Ascomycota</taxon>
        <taxon>Pezizomycotina</taxon>
        <taxon>Pezizomycetes</taxon>
        <taxon>Pezizales</taxon>
        <taxon>Pyronemataceae</taxon>
        <taxon>Sphaerosporella</taxon>
    </lineage>
</organism>
<evidence type="ECO:0000256" key="4">
    <source>
        <dbReference type="ARBA" id="ARBA00022723"/>
    </source>
</evidence>
<gene>
    <name evidence="10" type="ORF">FN846DRAFT_630921</name>
</gene>
<dbReference type="Pfam" id="PF02146">
    <property type="entry name" value="SIR2"/>
    <property type="match status" value="1"/>
</dbReference>
<comment type="similarity">
    <text evidence="2">Belongs to the sirtuin family. Class I subfamily.</text>
</comment>
<evidence type="ECO:0000256" key="2">
    <source>
        <dbReference type="ARBA" id="ARBA00006924"/>
    </source>
</evidence>
<feature type="active site" description="Proton acceptor" evidence="7">
    <location>
        <position position="299"/>
    </location>
</feature>
<dbReference type="OrthoDB" id="420264at2759"/>
<feature type="binding site" evidence="7">
    <location>
        <position position="331"/>
    </location>
    <ligand>
        <name>Zn(2+)</name>
        <dbReference type="ChEBI" id="CHEBI:29105"/>
    </ligand>
</feature>
<dbReference type="PROSITE" id="PS50305">
    <property type="entry name" value="SIRTUIN"/>
    <property type="match status" value="1"/>
</dbReference>
<dbReference type="SUPFAM" id="SSF52467">
    <property type="entry name" value="DHS-like NAD/FAD-binding domain"/>
    <property type="match status" value="1"/>
</dbReference>
<feature type="compositionally biased region" description="Acidic residues" evidence="8">
    <location>
        <begin position="60"/>
        <end position="71"/>
    </location>
</feature>
<dbReference type="InParanoid" id="A0A5J5F1D9"/>
<protein>
    <submittedName>
        <fullName evidence="10">SIR2 family histone deacetylase</fullName>
    </submittedName>
</protein>
<feature type="binding site" evidence="7">
    <location>
        <position position="307"/>
    </location>
    <ligand>
        <name>Zn(2+)</name>
        <dbReference type="ChEBI" id="CHEBI:29105"/>
    </ligand>
</feature>
<keyword evidence="5 7" id="KW-0862">Zinc</keyword>
<keyword evidence="11" id="KW-1185">Reference proteome</keyword>
<evidence type="ECO:0000256" key="1">
    <source>
        <dbReference type="ARBA" id="ARBA00001947"/>
    </source>
</evidence>
<feature type="binding site" evidence="7">
    <location>
        <position position="310"/>
    </location>
    <ligand>
        <name>Zn(2+)</name>
        <dbReference type="ChEBI" id="CHEBI:29105"/>
    </ligand>
</feature>
<feature type="compositionally biased region" description="Polar residues" evidence="8">
    <location>
        <begin position="1"/>
        <end position="12"/>
    </location>
</feature>
<evidence type="ECO:0000256" key="5">
    <source>
        <dbReference type="ARBA" id="ARBA00022833"/>
    </source>
</evidence>
<evidence type="ECO:0000256" key="6">
    <source>
        <dbReference type="ARBA" id="ARBA00023027"/>
    </source>
</evidence>
<dbReference type="GO" id="GO:0046872">
    <property type="term" value="F:metal ion binding"/>
    <property type="evidence" value="ECO:0007669"/>
    <property type="project" value="UniProtKB-KW"/>
</dbReference>
<keyword evidence="3" id="KW-0808">Transferase</keyword>
<evidence type="ECO:0000256" key="8">
    <source>
        <dbReference type="SAM" id="MobiDB-lite"/>
    </source>
</evidence>
<keyword evidence="4 7" id="KW-0479">Metal-binding</keyword>
<dbReference type="EMBL" id="VXIS01000060">
    <property type="protein sequence ID" value="KAA8909214.1"/>
    <property type="molecule type" value="Genomic_DNA"/>
</dbReference>
<dbReference type="FunCoup" id="A0A5J5F1D9">
    <property type="interactions" value="272"/>
</dbReference>
<dbReference type="InterPro" id="IPR050134">
    <property type="entry name" value="NAD-dep_sirtuin_deacylases"/>
</dbReference>
<dbReference type="GO" id="GO:0046970">
    <property type="term" value="F:histone H4K16 deacetylase activity, NAD-dependent"/>
    <property type="evidence" value="ECO:0007669"/>
    <property type="project" value="TreeGrafter"/>
</dbReference>
<dbReference type="GO" id="GO:0070403">
    <property type="term" value="F:NAD+ binding"/>
    <property type="evidence" value="ECO:0007669"/>
    <property type="project" value="InterPro"/>
</dbReference>
<evidence type="ECO:0000256" key="3">
    <source>
        <dbReference type="ARBA" id="ARBA00022679"/>
    </source>
</evidence>
<feature type="compositionally biased region" description="Basic residues" evidence="8">
    <location>
        <begin position="355"/>
        <end position="370"/>
    </location>
</feature>
<dbReference type="PANTHER" id="PTHR11085">
    <property type="entry name" value="NAD-DEPENDENT PROTEIN DEACYLASE SIRTUIN-5, MITOCHONDRIAL-RELATED"/>
    <property type="match status" value="1"/>
</dbReference>
<dbReference type="GO" id="GO:0005634">
    <property type="term" value="C:nucleus"/>
    <property type="evidence" value="ECO:0007669"/>
    <property type="project" value="TreeGrafter"/>
</dbReference>
<feature type="region of interest" description="Disordered" evidence="8">
    <location>
        <begin position="346"/>
        <end position="377"/>
    </location>
</feature>
<proteinExistence type="inferred from homology"/>
<reference evidence="10 11" key="1">
    <citation type="submission" date="2019-09" db="EMBL/GenBank/DDBJ databases">
        <title>Draft genome of the ectomycorrhizal ascomycete Sphaerosporella brunnea.</title>
        <authorList>
            <consortium name="DOE Joint Genome Institute"/>
            <person name="Benucci G.M."/>
            <person name="Marozzi G."/>
            <person name="Antonielli L."/>
            <person name="Sanchez S."/>
            <person name="Marco P."/>
            <person name="Wang X."/>
            <person name="Falini L.B."/>
            <person name="Barry K."/>
            <person name="Haridas S."/>
            <person name="Lipzen A."/>
            <person name="Labutti K."/>
            <person name="Grigoriev I.V."/>
            <person name="Murat C."/>
            <person name="Martin F."/>
            <person name="Albertini E."/>
            <person name="Donnini D."/>
            <person name="Bonito G."/>
        </authorList>
    </citation>
    <scope>NUCLEOTIDE SEQUENCE [LARGE SCALE GENOMIC DNA]</scope>
    <source>
        <strain evidence="10 11">Sb_GMNB300</strain>
    </source>
</reference>
<evidence type="ECO:0000259" key="9">
    <source>
        <dbReference type="PROSITE" id="PS50305"/>
    </source>
</evidence>
<keyword evidence="6" id="KW-0520">NAD</keyword>
<feature type="compositionally biased region" description="Acidic residues" evidence="8">
    <location>
        <begin position="35"/>
        <end position="53"/>
    </location>
</feature>
<comment type="cofactor">
    <cofactor evidence="1">
        <name>Zn(2+)</name>
        <dbReference type="ChEBI" id="CHEBI:29105"/>
    </cofactor>
</comment>